<dbReference type="AlphaFoldDB" id="A0A8J7C6U9"/>
<keyword evidence="1" id="KW-0732">Signal</keyword>
<dbReference type="SMART" id="SM00912">
    <property type="entry name" value="Haemagg_act"/>
    <property type="match status" value="1"/>
</dbReference>
<protein>
    <submittedName>
        <fullName evidence="3">Filamentous hemagglutinin N-terminal domain-containing protein</fullName>
    </submittedName>
</protein>
<comment type="caution">
    <text evidence="3">The sequence shown here is derived from an EMBL/GenBank/DDBJ whole genome shotgun (WGS) entry which is preliminary data.</text>
</comment>
<proteinExistence type="predicted"/>
<feature type="chain" id="PRO_5035297678" evidence="1">
    <location>
        <begin position="27"/>
        <end position="280"/>
    </location>
</feature>
<dbReference type="Proteomes" id="UP000629098">
    <property type="component" value="Unassembled WGS sequence"/>
</dbReference>
<sequence>MKSIACQLCIVSLTLGYLFAANSANAQIVPDNTLPVNSSVTPGCTTCQIEGGTISGSTLLHSFREFSVQQDGAAIFNNHSDIKNIITRVTGNTVSNIDGLIRANGTANLLLINPNGIIFGPNAKLDIGGSFLTSTASSFKFTDGNEFIVIPTEATLSISVRINPGCVSRNNVASTQSTFTINGEGGLPANLNDIFPGEETLVELVDLPDSKNSNDAAGQNVFVSSHPSVAASSSHRQEIVEAQGWVVDANGAVTLVAQVSNIIPHSPALNTASCQTSLQQ</sequence>
<dbReference type="Gene3D" id="2.160.20.10">
    <property type="entry name" value="Single-stranded right-handed beta-helix, Pectin lyase-like"/>
    <property type="match status" value="1"/>
</dbReference>
<name>A0A8J7C6U9_9CYAN</name>
<feature type="signal peptide" evidence="1">
    <location>
        <begin position="1"/>
        <end position="26"/>
    </location>
</feature>
<organism evidence="3 4">
    <name type="scientific">Iningainema tapete BLCC-T55</name>
    <dbReference type="NCBI Taxonomy" id="2748662"/>
    <lineage>
        <taxon>Bacteria</taxon>
        <taxon>Bacillati</taxon>
        <taxon>Cyanobacteriota</taxon>
        <taxon>Cyanophyceae</taxon>
        <taxon>Nostocales</taxon>
        <taxon>Scytonemataceae</taxon>
        <taxon>Iningainema tapete</taxon>
    </lineage>
</organism>
<accession>A0A8J7C6U9</accession>
<keyword evidence="4" id="KW-1185">Reference proteome</keyword>
<dbReference type="SUPFAM" id="SSF51126">
    <property type="entry name" value="Pectin lyase-like"/>
    <property type="match status" value="1"/>
</dbReference>
<dbReference type="InterPro" id="IPR011050">
    <property type="entry name" value="Pectin_lyase_fold/virulence"/>
</dbReference>
<evidence type="ECO:0000313" key="3">
    <source>
        <dbReference type="EMBL" id="MBD2772426.1"/>
    </source>
</evidence>
<dbReference type="InterPro" id="IPR008638">
    <property type="entry name" value="FhaB/CdiA-like_TPS"/>
</dbReference>
<evidence type="ECO:0000259" key="2">
    <source>
        <dbReference type="SMART" id="SM00912"/>
    </source>
</evidence>
<feature type="domain" description="Filamentous haemagglutinin FhaB/tRNA nuclease CdiA-like TPS" evidence="2">
    <location>
        <begin position="31"/>
        <end position="142"/>
    </location>
</feature>
<dbReference type="InterPro" id="IPR012334">
    <property type="entry name" value="Pectin_lyas_fold"/>
</dbReference>
<dbReference type="NCBIfam" id="TIGR01901">
    <property type="entry name" value="adhes_NPXG"/>
    <property type="match status" value="1"/>
</dbReference>
<reference evidence="3" key="1">
    <citation type="submission" date="2020-09" db="EMBL/GenBank/DDBJ databases">
        <title>Iningainema tapete sp. nov. (Scytonemataceae, Cyanobacteria) from greenhouses in central Florida (USA) produces two types of nodularin with biosynthetic potential for microcystin-LR and anabaenopeptins.</title>
        <authorList>
            <person name="Berthold D.E."/>
            <person name="Lefler F.W."/>
            <person name="Huang I.-S."/>
            <person name="Abdulla H."/>
            <person name="Zimba P.V."/>
            <person name="Laughinghouse H.D. IV."/>
        </authorList>
    </citation>
    <scope>NUCLEOTIDE SEQUENCE</scope>
    <source>
        <strain evidence="3">BLCCT55</strain>
    </source>
</reference>
<evidence type="ECO:0000313" key="4">
    <source>
        <dbReference type="Proteomes" id="UP000629098"/>
    </source>
</evidence>
<gene>
    <name evidence="3" type="ORF">ICL16_10140</name>
</gene>
<dbReference type="Pfam" id="PF05860">
    <property type="entry name" value="TPS"/>
    <property type="match status" value="1"/>
</dbReference>
<dbReference type="EMBL" id="JACXAE010000039">
    <property type="protein sequence ID" value="MBD2772426.1"/>
    <property type="molecule type" value="Genomic_DNA"/>
</dbReference>
<dbReference type="RefSeq" id="WP_190826953.1">
    <property type="nucleotide sequence ID" value="NZ_CAWPPI010000039.1"/>
</dbReference>
<evidence type="ECO:0000256" key="1">
    <source>
        <dbReference type="SAM" id="SignalP"/>
    </source>
</evidence>